<reference evidence="2" key="1">
    <citation type="submission" date="2017-02" db="EMBL/GenBank/DDBJ databases">
        <title>Pseudomonas floridae sp. nov., a novel pathogenic bacterial species isolated from tomato.</title>
        <authorList>
            <person name="Timilsina S."/>
            <person name="Vallad G.E."/>
            <person name="Jones J.B."/>
        </authorList>
    </citation>
    <scope>NUCLEOTIDE SEQUENCE [LARGE SCALE GENOMIC DNA]</scope>
    <source>
        <strain evidence="2">GEV388</strain>
    </source>
</reference>
<gene>
    <name evidence="1" type="ORF">BZK31_00045</name>
</gene>
<dbReference type="Proteomes" id="UP000192815">
    <property type="component" value="Unassembled WGS sequence"/>
</dbReference>
<accession>A0A1X0NCW0</accession>
<protein>
    <submittedName>
        <fullName evidence="1">Uncharacterized protein</fullName>
    </submittedName>
</protein>
<dbReference type="EMBL" id="MUIO01000001">
    <property type="protein sequence ID" value="ORC62396.1"/>
    <property type="molecule type" value="Genomic_DNA"/>
</dbReference>
<keyword evidence="2" id="KW-1185">Reference proteome</keyword>
<evidence type="ECO:0000313" key="2">
    <source>
        <dbReference type="Proteomes" id="UP000192815"/>
    </source>
</evidence>
<sequence length="59" mass="7049">MPTPQRRMRKQRQDARRRHLLMPVHRSIKGRRLTPRASFSNWSERALILPILARCCAMP</sequence>
<name>A0A1X0NCW0_9PSED</name>
<dbReference type="AlphaFoldDB" id="A0A1X0NCW0"/>
<evidence type="ECO:0000313" key="1">
    <source>
        <dbReference type="EMBL" id="ORC62396.1"/>
    </source>
</evidence>
<proteinExistence type="predicted"/>
<comment type="caution">
    <text evidence="1">The sequence shown here is derived from an EMBL/GenBank/DDBJ whole genome shotgun (WGS) entry which is preliminary data.</text>
</comment>
<organism evidence="1 2">
    <name type="scientific">Pseudomonas floridensis</name>
    <dbReference type="NCBI Taxonomy" id="1958950"/>
    <lineage>
        <taxon>Bacteria</taxon>
        <taxon>Pseudomonadati</taxon>
        <taxon>Pseudomonadota</taxon>
        <taxon>Gammaproteobacteria</taxon>
        <taxon>Pseudomonadales</taxon>
        <taxon>Pseudomonadaceae</taxon>
        <taxon>Pseudomonas</taxon>
    </lineage>
</organism>